<name>A0ABQ5UVZ3_9PROT</name>
<evidence type="ECO:0000313" key="7">
    <source>
        <dbReference type="Proteomes" id="UP001161390"/>
    </source>
</evidence>
<protein>
    <recommendedName>
        <fullName evidence="1">peptidylprolyl isomerase</fullName>
        <ecNumber evidence="1">5.2.1.8</ecNumber>
    </recommendedName>
</protein>
<comment type="caution">
    <text evidence="6">The sequence shown here is derived from an EMBL/GenBank/DDBJ whole genome shotgun (WGS) entry which is preliminary data.</text>
</comment>
<evidence type="ECO:0000313" key="6">
    <source>
        <dbReference type="EMBL" id="GLQ19440.1"/>
    </source>
</evidence>
<feature type="domain" description="PPIase cyclophilin-type" evidence="5">
    <location>
        <begin position="23"/>
        <end position="199"/>
    </location>
</feature>
<dbReference type="InterPro" id="IPR029000">
    <property type="entry name" value="Cyclophilin-like_dom_sf"/>
</dbReference>
<feature type="chain" id="PRO_5046815057" description="peptidylprolyl isomerase" evidence="4">
    <location>
        <begin position="20"/>
        <end position="202"/>
    </location>
</feature>
<evidence type="ECO:0000256" key="3">
    <source>
        <dbReference type="ARBA" id="ARBA00023235"/>
    </source>
</evidence>
<gene>
    <name evidence="6" type="ORF">GCM10007854_03950</name>
</gene>
<evidence type="ECO:0000256" key="2">
    <source>
        <dbReference type="ARBA" id="ARBA00023110"/>
    </source>
</evidence>
<keyword evidence="3 6" id="KW-0413">Isomerase</keyword>
<keyword evidence="2" id="KW-0697">Rotamase</keyword>
<evidence type="ECO:0000259" key="5">
    <source>
        <dbReference type="PROSITE" id="PS50072"/>
    </source>
</evidence>
<dbReference type="InterPro" id="IPR044665">
    <property type="entry name" value="E_coli_cyclophilin_A-like"/>
</dbReference>
<dbReference type="PROSITE" id="PS51257">
    <property type="entry name" value="PROKAR_LIPOPROTEIN"/>
    <property type="match status" value="1"/>
</dbReference>
<evidence type="ECO:0000256" key="4">
    <source>
        <dbReference type="SAM" id="SignalP"/>
    </source>
</evidence>
<organism evidence="6 7">
    <name type="scientific">Algimonas porphyrae</name>
    <dbReference type="NCBI Taxonomy" id="1128113"/>
    <lineage>
        <taxon>Bacteria</taxon>
        <taxon>Pseudomonadati</taxon>
        <taxon>Pseudomonadota</taxon>
        <taxon>Alphaproteobacteria</taxon>
        <taxon>Maricaulales</taxon>
        <taxon>Robiginitomaculaceae</taxon>
        <taxon>Algimonas</taxon>
    </lineage>
</organism>
<dbReference type="PANTHER" id="PTHR43246">
    <property type="entry name" value="PEPTIDYL-PROLYL CIS-TRANS ISOMERASE CYP38, CHLOROPLASTIC"/>
    <property type="match status" value="1"/>
</dbReference>
<dbReference type="EMBL" id="BSNJ01000001">
    <property type="protein sequence ID" value="GLQ19440.1"/>
    <property type="molecule type" value="Genomic_DNA"/>
</dbReference>
<feature type="signal peptide" evidence="4">
    <location>
        <begin position="1"/>
        <end position="19"/>
    </location>
</feature>
<reference evidence="6" key="1">
    <citation type="journal article" date="2014" name="Int. J. Syst. Evol. Microbiol.">
        <title>Complete genome of a new Firmicutes species belonging to the dominant human colonic microbiota ('Ruminococcus bicirculans') reveals two chromosomes and a selective capacity to utilize plant glucans.</title>
        <authorList>
            <consortium name="NISC Comparative Sequencing Program"/>
            <person name="Wegmann U."/>
            <person name="Louis P."/>
            <person name="Goesmann A."/>
            <person name="Henrissat B."/>
            <person name="Duncan S.H."/>
            <person name="Flint H.J."/>
        </authorList>
    </citation>
    <scope>NUCLEOTIDE SEQUENCE</scope>
    <source>
        <strain evidence="6">NBRC 108216</strain>
    </source>
</reference>
<dbReference type="RefSeq" id="WP_284369189.1">
    <property type="nucleotide sequence ID" value="NZ_BSNJ01000001.1"/>
</dbReference>
<dbReference type="GO" id="GO:0016853">
    <property type="term" value="F:isomerase activity"/>
    <property type="evidence" value="ECO:0007669"/>
    <property type="project" value="UniProtKB-KW"/>
</dbReference>
<dbReference type="Gene3D" id="2.40.100.10">
    <property type="entry name" value="Cyclophilin-like"/>
    <property type="match status" value="1"/>
</dbReference>
<accession>A0ABQ5UVZ3</accession>
<dbReference type="Proteomes" id="UP001161390">
    <property type="component" value="Unassembled WGS sequence"/>
</dbReference>
<reference evidence="6" key="2">
    <citation type="submission" date="2023-01" db="EMBL/GenBank/DDBJ databases">
        <title>Draft genome sequence of Algimonas porphyrae strain NBRC 108216.</title>
        <authorList>
            <person name="Sun Q."/>
            <person name="Mori K."/>
        </authorList>
    </citation>
    <scope>NUCLEOTIDE SEQUENCE</scope>
    <source>
        <strain evidence="6">NBRC 108216</strain>
    </source>
</reference>
<dbReference type="EC" id="5.2.1.8" evidence="1"/>
<keyword evidence="4" id="KW-0732">Signal</keyword>
<dbReference type="InterPro" id="IPR002130">
    <property type="entry name" value="Cyclophilin-type_PPIase_dom"/>
</dbReference>
<dbReference type="SUPFAM" id="SSF50891">
    <property type="entry name" value="Cyclophilin-like"/>
    <property type="match status" value="1"/>
</dbReference>
<keyword evidence="7" id="KW-1185">Reference proteome</keyword>
<evidence type="ECO:0000256" key="1">
    <source>
        <dbReference type="ARBA" id="ARBA00013194"/>
    </source>
</evidence>
<dbReference type="Pfam" id="PF00160">
    <property type="entry name" value="Pro_isomerase"/>
    <property type="match status" value="1"/>
</dbReference>
<dbReference type="PROSITE" id="PS50072">
    <property type="entry name" value="CSA_PPIASE_2"/>
    <property type="match status" value="1"/>
</dbReference>
<sequence>MKYLTLPALLLLSACATMSETDLRPNVVMETTLGEIEIEVHQDVAPVSAADFLLHVDQGLYDDQGFYRAVRADNDPRDMGMSLIQGGLLSQEPVTPPIAHELTTDTGLSNTRGVISIARDEPGTGSAAYFFINIGDNSFLDTGGERNPDGAGYATFGKVVRGMNVVEAIQAREAKGESPVPVTDNQYLTDPVIITRAYRVDN</sequence>
<proteinExistence type="predicted"/>